<dbReference type="Proteomes" id="UP001218104">
    <property type="component" value="Chromosome"/>
</dbReference>
<evidence type="ECO:0000313" key="1">
    <source>
        <dbReference type="EMBL" id="WFR88813.1"/>
    </source>
</evidence>
<dbReference type="AlphaFoldDB" id="A0AAJ5ZU06"/>
<gene>
    <name evidence="1" type="ORF">P8634_08545</name>
</gene>
<accession>A0AAJ5ZU06</accession>
<dbReference type="EMBL" id="CP121468">
    <property type="protein sequence ID" value="WFR88813.1"/>
    <property type="molecule type" value="Genomic_DNA"/>
</dbReference>
<name>A0AAJ5ZU06_LIMFE</name>
<dbReference type="RefSeq" id="WP_278319035.1">
    <property type="nucleotide sequence ID" value="NZ_CP053314.1"/>
</dbReference>
<evidence type="ECO:0000313" key="2">
    <source>
        <dbReference type="Proteomes" id="UP001218104"/>
    </source>
</evidence>
<proteinExistence type="predicted"/>
<sequence>MTGDPETANLFICLKNPSCPVEAEQEPFTGVQDYFARAEGLVKDANQIAAKRLIYNFENNIFKEPVGAYYIKQYLTGPFRNRFSEVAGRTLDPAKKESFYGLKISNLELIPYRSRHPFKENDLKRSKATQLTVRIIIRRIVDYWQGSVSPAVAPLFVMRAWKEYRAEIDRYLKENPIVLADEVIKSFDDIITFNYTHTGGYLFAAPSSQSASLEPDSCFIIGPYQDTLATVIPHLIESN</sequence>
<organism evidence="1 2">
    <name type="scientific">Limosilactobacillus fermentum</name>
    <name type="common">Lactobacillus fermentum</name>
    <dbReference type="NCBI Taxonomy" id="1613"/>
    <lineage>
        <taxon>Bacteria</taxon>
        <taxon>Bacillati</taxon>
        <taxon>Bacillota</taxon>
        <taxon>Bacilli</taxon>
        <taxon>Lactobacillales</taxon>
        <taxon>Lactobacillaceae</taxon>
        <taxon>Limosilactobacillus</taxon>
    </lineage>
</organism>
<protein>
    <submittedName>
        <fullName evidence="1">Uncharacterized protein</fullName>
    </submittedName>
</protein>
<reference evidence="1" key="1">
    <citation type="submission" date="2023-04" db="EMBL/GenBank/DDBJ databases">
        <title>Genomic of Limosilactobacillus fermentum MSJK0025.</title>
        <authorList>
            <person name="Yang S."/>
        </authorList>
    </citation>
    <scope>NUCLEOTIDE SEQUENCE</scope>
    <source>
        <strain evidence="1">MSJK0025</strain>
    </source>
</reference>